<evidence type="ECO:0000313" key="1">
    <source>
        <dbReference type="EMBL" id="RDY21955.1"/>
    </source>
</evidence>
<dbReference type="Proteomes" id="UP000093352">
    <property type="component" value="Unassembled WGS sequence"/>
</dbReference>
<keyword evidence="3" id="KW-1185">Reference proteome</keyword>
<dbReference type="EMBL" id="MBEW02000003">
    <property type="protein sequence ID" value="RDY21955.1"/>
    <property type="molecule type" value="Genomic_DNA"/>
</dbReference>
<dbReference type="OrthoDB" id="8750087at2"/>
<name>A0A371IN88_9FIRM</name>
<evidence type="ECO:0000313" key="3">
    <source>
        <dbReference type="Proteomes" id="UP000093352"/>
    </source>
</evidence>
<organism evidence="1 3">
    <name type="scientific">Criibacterium bergeronii</name>
    <dbReference type="NCBI Taxonomy" id="1871336"/>
    <lineage>
        <taxon>Bacteria</taxon>
        <taxon>Bacillati</taxon>
        <taxon>Bacillota</taxon>
        <taxon>Clostridia</taxon>
        <taxon>Peptostreptococcales</taxon>
        <taxon>Filifactoraceae</taxon>
        <taxon>Criibacterium</taxon>
    </lineage>
</organism>
<dbReference type="STRING" id="1871336.BBG48_06960"/>
<dbReference type="Proteomes" id="UP000319424">
    <property type="component" value="Unassembled WGS sequence"/>
</dbReference>
<protein>
    <recommendedName>
        <fullName evidence="5">GNAT family N-acetyltransferase</fullName>
    </recommendedName>
</protein>
<proteinExistence type="predicted"/>
<reference evidence="1" key="2">
    <citation type="submission" date="2018-07" db="EMBL/GenBank/DDBJ databases">
        <authorList>
            <person name="Quirk P.G."/>
            <person name="Krulwich T.A."/>
        </authorList>
    </citation>
    <scope>NUCLEOTIDE SEQUENCE</scope>
    <source>
        <strain evidence="1">CCRI-22567</strain>
    </source>
</reference>
<evidence type="ECO:0000313" key="2">
    <source>
        <dbReference type="EMBL" id="TRW26880.1"/>
    </source>
</evidence>
<gene>
    <name evidence="1" type="ORF">BBG48_002465</name>
    <name evidence="2" type="ORF">FL857_05395</name>
</gene>
<comment type="caution">
    <text evidence="1">The sequence shown here is derived from an EMBL/GenBank/DDBJ whole genome shotgun (WGS) entry which is preliminary data.</text>
</comment>
<reference evidence="2 4" key="3">
    <citation type="submission" date="2019-07" db="EMBL/GenBank/DDBJ databases">
        <title>Criibacterium bergeronii gen. nov., sp. nov. isolated from human clinical samples.</title>
        <authorList>
            <person name="Maheux A.F."/>
            <person name="Boudreau D.K."/>
            <person name="Berube E."/>
            <person name="Brodeur S."/>
            <person name="Bernard K.A."/>
            <person name="Abed J.Y."/>
            <person name="Ducrey E."/>
            <person name="Guay E.F."/>
            <person name="Raymond F."/>
            <person name="Corbeil J."/>
            <person name="Domingo M.-C."/>
            <person name="Roy P.H."/>
            <person name="Boissinot M."/>
            <person name="Tocheva E.I."/>
            <person name="Omar R.F."/>
        </authorList>
    </citation>
    <scope>NUCLEOTIDE SEQUENCE [LARGE SCALE GENOMIC DNA]</scope>
    <source>
        <strain evidence="2 4">CCRI-24246</strain>
    </source>
</reference>
<dbReference type="AlphaFoldDB" id="A0A371IN88"/>
<dbReference type="SUPFAM" id="SSF55729">
    <property type="entry name" value="Acyl-CoA N-acyltransferases (Nat)"/>
    <property type="match status" value="1"/>
</dbReference>
<reference evidence="1 3" key="1">
    <citation type="journal article" date="2016" name="Genome Announc.">
        <title>Draft Genome Sequence of Criibacterium bergeronii gen. nov., sp. nov., Strain CCRI-22567T, Isolated from a Vaginal Sample from a Woman with Bacterial Vaginosis.</title>
        <authorList>
            <person name="Maheux A.F."/>
            <person name="Berube E."/>
            <person name="Boudreau D.K."/>
            <person name="Raymond F."/>
            <person name="Corbeil J."/>
            <person name="Roy P.H."/>
            <person name="Boissinot M."/>
            <person name="Omar R.F."/>
        </authorList>
    </citation>
    <scope>NUCLEOTIDE SEQUENCE [LARGE SCALE GENOMIC DNA]</scope>
    <source>
        <strain evidence="1 3">CCRI-22567</strain>
    </source>
</reference>
<dbReference type="EMBL" id="VJXW01000006">
    <property type="protein sequence ID" value="TRW26880.1"/>
    <property type="molecule type" value="Genomic_DNA"/>
</dbReference>
<evidence type="ECO:0008006" key="5">
    <source>
        <dbReference type="Google" id="ProtNLM"/>
    </source>
</evidence>
<dbReference type="Gene3D" id="3.40.630.30">
    <property type="match status" value="1"/>
</dbReference>
<accession>A0A371IN88</accession>
<evidence type="ECO:0000313" key="4">
    <source>
        <dbReference type="Proteomes" id="UP000319424"/>
    </source>
</evidence>
<sequence length="226" mass="26185">MIEIKRDDKFIYGWAQAQDVIKVHEFITKEYEKLHNKDVFSIDTYNEMFDAACKSGSMLMALSGDEIAAIWYAQKPSDEKNYANDVDKFEIDKSKVIHNNASFVAEKYRGNKLQNKMRAMVTGYLEEQGFTVFMGTVSPHNIHSYKNILDSGYYLVAFKMKYKSAENPNGLERYITYKSIDKQLEFNDNEIKIKGEDVIKAQELFNNGYIGTYVTDDDMIIFKQLA</sequence>
<dbReference type="RefSeq" id="WP_068914144.1">
    <property type="nucleotide sequence ID" value="NZ_MBEW02000003.1"/>
</dbReference>
<dbReference type="InterPro" id="IPR016181">
    <property type="entry name" value="Acyl_CoA_acyltransferase"/>
</dbReference>